<dbReference type="PANTHER" id="PTHR40465">
    <property type="entry name" value="CHROMOSOME 1, WHOLE GENOME SHOTGUN SEQUENCE"/>
    <property type="match status" value="1"/>
</dbReference>
<organism evidence="2 3">
    <name type="scientific">Galerina marginata (strain CBS 339.88)</name>
    <dbReference type="NCBI Taxonomy" id="685588"/>
    <lineage>
        <taxon>Eukaryota</taxon>
        <taxon>Fungi</taxon>
        <taxon>Dikarya</taxon>
        <taxon>Basidiomycota</taxon>
        <taxon>Agaricomycotina</taxon>
        <taxon>Agaricomycetes</taxon>
        <taxon>Agaricomycetidae</taxon>
        <taxon>Agaricales</taxon>
        <taxon>Agaricineae</taxon>
        <taxon>Strophariaceae</taxon>
        <taxon>Galerina</taxon>
    </lineage>
</organism>
<dbReference type="PANTHER" id="PTHR40465:SF1">
    <property type="entry name" value="DUF6534 DOMAIN-CONTAINING PROTEIN"/>
    <property type="match status" value="1"/>
</dbReference>
<dbReference type="HOGENOM" id="CLU_046025_16_0_1"/>
<proteinExistence type="predicted"/>
<keyword evidence="1" id="KW-0812">Transmembrane</keyword>
<feature type="transmembrane region" description="Helical" evidence="1">
    <location>
        <begin position="124"/>
        <end position="146"/>
    </location>
</feature>
<dbReference type="STRING" id="685588.A0A067SGR3"/>
<keyword evidence="1" id="KW-0472">Membrane</keyword>
<dbReference type="Proteomes" id="UP000027222">
    <property type="component" value="Unassembled WGS sequence"/>
</dbReference>
<evidence type="ECO:0000256" key="1">
    <source>
        <dbReference type="SAM" id="Phobius"/>
    </source>
</evidence>
<feature type="transmembrane region" description="Helical" evidence="1">
    <location>
        <begin position="20"/>
        <end position="42"/>
    </location>
</feature>
<feature type="transmembrane region" description="Helical" evidence="1">
    <location>
        <begin position="54"/>
        <end position="78"/>
    </location>
</feature>
<evidence type="ECO:0000313" key="2">
    <source>
        <dbReference type="EMBL" id="KDR66914.1"/>
    </source>
</evidence>
<dbReference type="AlphaFoldDB" id="A0A067SGR3"/>
<evidence type="ECO:0000313" key="3">
    <source>
        <dbReference type="Proteomes" id="UP000027222"/>
    </source>
</evidence>
<accession>A0A067SGR3</accession>
<gene>
    <name evidence="2" type="ORF">GALMADRAFT_147560</name>
</gene>
<protein>
    <submittedName>
        <fullName evidence="2">Uncharacterized protein</fullName>
    </submittedName>
</protein>
<dbReference type="OrthoDB" id="2864380at2759"/>
<sequence length="214" mass="23643">MSGNPPLLHIDLGPTLNPPFAGFVVSTAQVLSITFVQAWIYANNNKDGWKLRSLVALLVAFDIGTTVLNSMFIQQYLITDFGNYLPLLLISNAIFGEYALTNAVIFIVQLFFASRVYLLNKKQLWVPAIIIFGAFFGSGSGIYALVEEIKSPEMSDLGLKNIKISLILEKVGDLISDGTATVALSAYLYEARSNTQIRQQDYHHPSEVAGFHYC</sequence>
<name>A0A067SGR3_GALM3</name>
<keyword evidence="1" id="KW-1133">Transmembrane helix</keyword>
<keyword evidence="3" id="KW-1185">Reference proteome</keyword>
<dbReference type="EMBL" id="KL142419">
    <property type="protein sequence ID" value="KDR66914.1"/>
    <property type="molecule type" value="Genomic_DNA"/>
</dbReference>
<feature type="transmembrane region" description="Helical" evidence="1">
    <location>
        <begin position="84"/>
        <end position="112"/>
    </location>
</feature>
<reference evidence="3" key="1">
    <citation type="journal article" date="2014" name="Proc. Natl. Acad. Sci. U.S.A.">
        <title>Extensive sampling of basidiomycete genomes demonstrates inadequacy of the white-rot/brown-rot paradigm for wood decay fungi.</title>
        <authorList>
            <person name="Riley R."/>
            <person name="Salamov A.A."/>
            <person name="Brown D.W."/>
            <person name="Nagy L.G."/>
            <person name="Floudas D."/>
            <person name="Held B.W."/>
            <person name="Levasseur A."/>
            <person name="Lombard V."/>
            <person name="Morin E."/>
            <person name="Otillar R."/>
            <person name="Lindquist E.A."/>
            <person name="Sun H."/>
            <person name="LaButti K.M."/>
            <person name="Schmutz J."/>
            <person name="Jabbour D."/>
            <person name="Luo H."/>
            <person name="Baker S.E."/>
            <person name="Pisabarro A.G."/>
            <person name="Walton J.D."/>
            <person name="Blanchette R.A."/>
            <person name="Henrissat B."/>
            <person name="Martin F."/>
            <person name="Cullen D."/>
            <person name="Hibbett D.S."/>
            <person name="Grigoriev I.V."/>
        </authorList>
    </citation>
    <scope>NUCLEOTIDE SEQUENCE [LARGE SCALE GENOMIC DNA]</scope>
    <source>
        <strain evidence="3">CBS 339.88</strain>
    </source>
</reference>